<comment type="caution">
    <text evidence="1">The sequence shown here is derived from an EMBL/GenBank/DDBJ whole genome shotgun (WGS) entry which is preliminary data.</text>
</comment>
<sequence>MRLRFVGRPRFTRRADIHSIAPTVWAEAEGTVVNPPVRPDVRALHPSSRRTLLPTPNSCPTD</sequence>
<accession>A0ACB6Z0K3</accession>
<dbReference type="Proteomes" id="UP000886501">
    <property type="component" value="Unassembled WGS sequence"/>
</dbReference>
<gene>
    <name evidence="1" type="ORF">BDM02DRAFT_3273156</name>
</gene>
<evidence type="ECO:0000313" key="2">
    <source>
        <dbReference type="Proteomes" id="UP000886501"/>
    </source>
</evidence>
<keyword evidence="2" id="KW-1185">Reference proteome</keyword>
<proteinExistence type="predicted"/>
<reference evidence="1" key="1">
    <citation type="submission" date="2019-10" db="EMBL/GenBank/DDBJ databases">
        <authorList>
            <consortium name="DOE Joint Genome Institute"/>
            <person name="Kuo A."/>
            <person name="Miyauchi S."/>
            <person name="Kiss E."/>
            <person name="Drula E."/>
            <person name="Kohler A."/>
            <person name="Sanchez-Garcia M."/>
            <person name="Andreopoulos B."/>
            <person name="Barry K.W."/>
            <person name="Bonito G."/>
            <person name="Buee M."/>
            <person name="Carver A."/>
            <person name="Chen C."/>
            <person name="Cichocki N."/>
            <person name="Clum A."/>
            <person name="Culley D."/>
            <person name="Crous P.W."/>
            <person name="Fauchery L."/>
            <person name="Girlanda M."/>
            <person name="Hayes R."/>
            <person name="Keri Z."/>
            <person name="Labutti K."/>
            <person name="Lipzen A."/>
            <person name="Lombard V."/>
            <person name="Magnuson J."/>
            <person name="Maillard F."/>
            <person name="Morin E."/>
            <person name="Murat C."/>
            <person name="Nolan M."/>
            <person name="Ohm R."/>
            <person name="Pangilinan J."/>
            <person name="Pereira M."/>
            <person name="Perotto S."/>
            <person name="Peter M."/>
            <person name="Riley R."/>
            <person name="Sitrit Y."/>
            <person name="Stielow B."/>
            <person name="Szollosi G."/>
            <person name="Zifcakova L."/>
            <person name="Stursova M."/>
            <person name="Spatafora J.W."/>
            <person name="Tedersoo L."/>
            <person name="Vaario L.-M."/>
            <person name="Yamada A."/>
            <person name="Yan M."/>
            <person name="Wang P."/>
            <person name="Xu J."/>
            <person name="Bruns T."/>
            <person name="Baldrian P."/>
            <person name="Vilgalys R."/>
            <person name="Henrissat B."/>
            <person name="Grigoriev I.V."/>
            <person name="Hibbett D."/>
            <person name="Nagy L.G."/>
            <person name="Martin F.M."/>
        </authorList>
    </citation>
    <scope>NUCLEOTIDE SEQUENCE</scope>
    <source>
        <strain evidence="1">P2</strain>
    </source>
</reference>
<protein>
    <submittedName>
        <fullName evidence="1">Uncharacterized protein</fullName>
    </submittedName>
</protein>
<dbReference type="EMBL" id="MU118261">
    <property type="protein sequence ID" value="KAF9643225.1"/>
    <property type="molecule type" value="Genomic_DNA"/>
</dbReference>
<name>A0ACB6Z0K3_THEGA</name>
<organism evidence="1 2">
    <name type="scientific">Thelephora ganbajun</name>
    <name type="common">Ganba fungus</name>
    <dbReference type="NCBI Taxonomy" id="370292"/>
    <lineage>
        <taxon>Eukaryota</taxon>
        <taxon>Fungi</taxon>
        <taxon>Dikarya</taxon>
        <taxon>Basidiomycota</taxon>
        <taxon>Agaricomycotina</taxon>
        <taxon>Agaricomycetes</taxon>
        <taxon>Thelephorales</taxon>
        <taxon>Thelephoraceae</taxon>
        <taxon>Thelephora</taxon>
    </lineage>
</organism>
<reference evidence="1" key="2">
    <citation type="journal article" date="2020" name="Nat. Commun.">
        <title>Large-scale genome sequencing of mycorrhizal fungi provides insights into the early evolution of symbiotic traits.</title>
        <authorList>
            <person name="Miyauchi S."/>
            <person name="Kiss E."/>
            <person name="Kuo A."/>
            <person name="Drula E."/>
            <person name="Kohler A."/>
            <person name="Sanchez-Garcia M."/>
            <person name="Morin E."/>
            <person name="Andreopoulos B."/>
            <person name="Barry K.W."/>
            <person name="Bonito G."/>
            <person name="Buee M."/>
            <person name="Carver A."/>
            <person name="Chen C."/>
            <person name="Cichocki N."/>
            <person name="Clum A."/>
            <person name="Culley D."/>
            <person name="Crous P.W."/>
            <person name="Fauchery L."/>
            <person name="Girlanda M."/>
            <person name="Hayes R.D."/>
            <person name="Keri Z."/>
            <person name="LaButti K."/>
            <person name="Lipzen A."/>
            <person name="Lombard V."/>
            <person name="Magnuson J."/>
            <person name="Maillard F."/>
            <person name="Murat C."/>
            <person name="Nolan M."/>
            <person name="Ohm R.A."/>
            <person name="Pangilinan J."/>
            <person name="Pereira M.F."/>
            <person name="Perotto S."/>
            <person name="Peter M."/>
            <person name="Pfister S."/>
            <person name="Riley R."/>
            <person name="Sitrit Y."/>
            <person name="Stielow J.B."/>
            <person name="Szollosi G."/>
            <person name="Zifcakova L."/>
            <person name="Stursova M."/>
            <person name="Spatafora J.W."/>
            <person name="Tedersoo L."/>
            <person name="Vaario L.M."/>
            <person name="Yamada A."/>
            <person name="Yan M."/>
            <person name="Wang P."/>
            <person name="Xu J."/>
            <person name="Bruns T."/>
            <person name="Baldrian P."/>
            <person name="Vilgalys R."/>
            <person name="Dunand C."/>
            <person name="Henrissat B."/>
            <person name="Grigoriev I.V."/>
            <person name="Hibbett D."/>
            <person name="Nagy L.G."/>
            <person name="Martin F.M."/>
        </authorList>
    </citation>
    <scope>NUCLEOTIDE SEQUENCE</scope>
    <source>
        <strain evidence="1">P2</strain>
    </source>
</reference>
<evidence type="ECO:0000313" key="1">
    <source>
        <dbReference type="EMBL" id="KAF9643225.1"/>
    </source>
</evidence>